<feature type="transmembrane region" description="Helical" evidence="5">
    <location>
        <begin position="87"/>
        <end position="107"/>
    </location>
</feature>
<dbReference type="EMBL" id="LJIJ01000169">
    <property type="protein sequence ID" value="ODN01152.1"/>
    <property type="molecule type" value="Genomic_DNA"/>
</dbReference>
<evidence type="ECO:0000256" key="4">
    <source>
        <dbReference type="ARBA" id="ARBA00023136"/>
    </source>
</evidence>
<keyword evidence="3 5" id="KW-1133">Transmembrane helix</keyword>
<keyword evidence="2 5" id="KW-0812">Transmembrane</keyword>
<evidence type="ECO:0000256" key="3">
    <source>
        <dbReference type="ARBA" id="ARBA00022989"/>
    </source>
</evidence>
<dbReference type="PANTHER" id="PTHR12859">
    <property type="entry name" value="PRA1 PROTEIN"/>
    <property type="match status" value="1"/>
</dbReference>
<dbReference type="PANTHER" id="PTHR12859:SF0">
    <property type="entry name" value="PRA1 FAMILY PROTEIN"/>
    <property type="match status" value="1"/>
</dbReference>
<dbReference type="GO" id="GO:0016020">
    <property type="term" value="C:membrane"/>
    <property type="evidence" value="ECO:0007669"/>
    <property type="project" value="UniProtKB-SubCell"/>
</dbReference>
<reference evidence="6 7" key="1">
    <citation type="journal article" date="2016" name="Genome Biol. Evol.">
        <title>Gene Family Evolution Reflects Adaptation to Soil Environmental Stressors in the Genome of the Collembolan Orchesella cincta.</title>
        <authorList>
            <person name="Faddeeva-Vakhrusheva A."/>
            <person name="Derks M.F."/>
            <person name="Anvar S.Y."/>
            <person name="Agamennone V."/>
            <person name="Suring W."/>
            <person name="Smit S."/>
            <person name="van Straalen N.M."/>
            <person name="Roelofs D."/>
        </authorList>
    </citation>
    <scope>NUCLEOTIDE SEQUENCE [LARGE SCALE GENOMIC DNA]</scope>
    <source>
        <tissue evidence="6">Mixed pool</tissue>
    </source>
</reference>
<proteinExistence type="inferred from homology"/>
<keyword evidence="7" id="KW-1185">Reference proteome</keyword>
<evidence type="ECO:0000256" key="5">
    <source>
        <dbReference type="RuleBase" id="RU363107"/>
    </source>
</evidence>
<dbReference type="STRING" id="48709.A0A1D2N7D7"/>
<dbReference type="OrthoDB" id="18213at2759"/>
<comment type="similarity">
    <text evidence="5">Belongs to the PRA1 family.</text>
</comment>
<comment type="caution">
    <text evidence="6">The sequence shown here is derived from an EMBL/GenBank/DDBJ whole genome shotgun (WGS) entry which is preliminary data.</text>
</comment>
<dbReference type="Proteomes" id="UP000094527">
    <property type="component" value="Unassembled WGS sequence"/>
</dbReference>
<protein>
    <recommendedName>
        <fullName evidence="5">PRA1 family protein</fullName>
    </recommendedName>
</protein>
<comment type="subcellular location">
    <subcellularLocation>
        <location evidence="1 5">Membrane</location>
        <topology evidence="1 5">Multi-pass membrane protein</topology>
    </subcellularLocation>
</comment>
<keyword evidence="4 5" id="KW-0472">Membrane</keyword>
<dbReference type="Pfam" id="PF03208">
    <property type="entry name" value="PRA1"/>
    <property type="match status" value="1"/>
</dbReference>
<feature type="transmembrane region" description="Helical" evidence="5">
    <location>
        <begin position="166"/>
        <end position="186"/>
    </location>
</feature>
<dbReference type="InterPro" id="IPR004895">
    <property type="entry name" value="Prenylated_rab_accept_PRA1"/>
</dbReference>
<evidence type="ECO:0000256" key="2">
    <source>
        <dbReference type="ARBA" id="ARBA00022692"/>
    </source>
</evidence>
<name>A0A1D2N7D7_ORCCI</name>
<sequence length="220" mass="25179">MTHWQHLRGHLELVTNSIYAGYCINIWRLRTGLLVCDTAGIYRRGNMDDIKVEQLRSLDDFLLNSARFQVPNFADLDKWARRVKGNLVYYQTNYFLMAIIIFLIVGIMHPAQMLLGMICVGALFGGYDYLSKNQRFIADIKKNHPLVCLVVVFVGGYLLISMLGSVMVFMFGVLLPISAVFIHSSLRLRNTKNKITSIKEQLSFTSLAWPFDDSSWKDLS</sequence>
<accession>A0A1D2N7D7</accession>
<evidence type="ECO:0000313" key="7">
    <source>
        <dbReference type="Proteomes" id="UP000094527"/>
    </source>
</evidence>
<dbReference type="OMA" id="QIPNFKD"/>
<organism evidence="6 7">
    <name type="scientific">Orchesella cincta</name>
    <name type="common">Springtail</name>
    <name type="synonym">Podura cincta</name>
    <dbReference type="NCBI Taxonomy" id="48709"/>
    <lineage>
        <taxon>Eukaryota</taxon>
        <taxon>Metazoa</taxon>
        <taxon>Ecdysozoa</taxon>
        <taxon>Arthropoda</taxon>
        <taxon>Hexapoda</taxon>
        <taxon>Collembola</taxon>
        <taxon>Entomobryomorpha</taxon>
        <taxon>Entomobryoidea</taxon>
        <taxon>Orchesellidae</taxon>
        <taxon>Orchesellinae</taxon>
        <taxon>Orchesella</taxon>
    </lineage>
</organism>
<gene>
    <name evidence="6" type="ORF">Ocin01_05529</name>
</gene>
<feature type="transmembrane region" description="Helical" evidence="5">
    <location>
        <begin position="143"/>
        <end position="160"/>
    </location>
</feature>
<evidence type="ECO:0000256" key="1">
    <source>
        <dbReference type="ARBA" id="ARBA00004141"/>
    </source>
</evidence>
<feature type="transmembrane region" description="Helical" evidence="5">
    <location>
        <begin position="113"/>
        <end position="131"/>
    </location>
</feature>
<evidence type="ECO:0000313" key="6">
    <source>
        <dbReference type="EMBL" id="ODN01152.1"/>
    </source>
</evidence>
<dbReference type="AlphaFoldDB" id="A0A1D2N7D7"/>